<organism evidence="1 2">
    <name type="scientific">Candidatus Phytoplasma gossypii</name>
    <dbReference type="NCBI Taxonomy" id="2982629"/>
    <lineage>
        <taxon>Bacteria</taxon>
        <taxon>Bacillati</taxon>
        <taxon>Mycoplasmatota</taxon>
        <taxon>Mollicutes</taxon>
        <taxon>Acholeplasmatales</taxon>
        <taxon>Acholeplasmataceae</taxon>
        <taxon>Candidatus Phytoplasma</taxon>
        <taxon>16SrII (Peanut WB group)</taxon>
    </lineage>
</organism>
<dbReference type="RefSeq" id="WP_304512773.1">
    <property type="nucleotide sequence ID" value="NZ_JAOSIT010000003.1"/>
</dbReference>
<gene>
    <name evidence="1" type="ORF">OC698_00330</name>
</gene>
<evidence type="ECO:0000313" key="1">
    <source>
        <dbReference type="EMBL" id="MDO8057157.1"/>
    </source>
</evidence>
<proteinExistence type="predicted"/>
<keyword evidence="2" id="KW-1185">Reference proteome</keyword>
<dbReference type="Proteomes" id="UP001170666">
    <property type="component" value="Unassembled WGS sequence"/>
</dbReference>
<comment type="caution">
    <text evidence="1">The sequence shown here is derived from an EMBL/GenBank/DDBJ whole genome shotgun (WGS) entry which is preliminary data.</text>
</comment>
<reference evidence="1 2" key="1">
    <citation type="journal article" date="2023" name="Int. J. Syst. Evol. Microbiol.">
        <title>The observation of taxonomic boundaries for the 16SrII and 16SrXXV phytoplasmas using genome-based delimitation.</title>
        <authorList>
            <person name="Rodrigues Jardim B."/>
            <person name="Tran-Nguyen L.T.T."/>
            <person name="Gambley C."/>
            <person name="Al-Sadi A.M."/>
            <person name="Al-Subhi A.M."/>
            <person name="Foissac X."/>
            <person name="Salar P."/>
            <person name="Cai H."/>
            <person name="Yang J.Y."/>
            <person name="Davis R."/>
            <person name="Jones L."/>
            <person name="Rodoni B."/>
            <person name="Constable F.E."/>
        </authorList>
    </citation>
    <scope>NUCLEOTIDE SEQUENCE [LARGE SCALE GENOMIC DNA]</scope>
    <source>
        <strain evidence="1">BAWM-BFA-CoWB</strain>
    </source>
</reference>
<name>A0ABT9D320_9MOLU</name>
<accession>A0ABT9D320</accession>
<dbReference type="EMBL" id="JAOSIT010000003">
    <property type="protein sequence ID" value="MDO8057157.1"/>
    <property type="molecule type" value="Genomic_DNA"/>
</dbReference>
<sequence length="56" mass="6879">MMKKKFILSKNKEINLIFQHENKSVANYFFKIYYIYYNETLNFKFALSINGRKRCS</sequence>
<protein>
    <submittedName>
        <fullName evidence="1">Uncharacterized protein</fullName>
    </submittedName>
</protein>
<evidence type="ECO:0000313" key="2">
    <source>
        <dbReference type="Proteomes" id="UP001170666"/>
    </source>
</evidence>